<dbReference type="AlphaFoldDB" id="A0A139AIF8"/>
<dbReference type="SUPFAM" id="SSF52096">
    <property type="entry name" value="ClpP/crotonase"/>
    <property type="match status" value="1"/>
</dbReference>
<dbReference type="Gene3D" id="3.30.300.220">
    <property type="match status" value="1"/>
</dbReference>
<name>A0A139AIF8_GONPJ</name>
<comment type="similarity">
    <text evidence="1 2">Belongs to the enoyl-CoA hydratase/isomerase family.</text>
</comment>
<protein>
    <submittedName>
        <fullName evidence="3">ClpP/crotonase</fullName>
    </submittedName>
</protein>
<evidence type="ECO:0000313" key="4">
    <source>
        <dbReference type="Proteomes" id="UP000070544"/>
    </source>
</evidence>
<dbReference type="InterPro" id="IPR029045">
    <property type="entry name" value="ClpP/crotonase-like_dom_sf"/>
</dbReference>
<dbReference type="Gene3D" id="3.90.226.10">
    <property type="entry name" value="2-enoyl-CoA Hydratase, Chain A, domain 1"/>
    <property type="match status" value="1"/>
</dbReference>
<dbReference type="Proteomes" id="UP000070544">
    <property type="component" value="Unassembled WGS sequence"/>
</dbReference>
<dbReference type="PANTHER" id="PTHR43802">
    <property type="entry name" value="ENOYL-COA HYDRATASE"/>
    <property type="match status" value="1"/>
</dbReference>
<dbReference type="Pfam" id="PF00378">
    <property type="entry name" value="ECH_1"/>
    <property type="match status" value="1"/>
</dbReference>
<sequence>MSKPLVVVEKVGGHVVVITINRPEVKNCVDEPTAKALADAFRELTSLSSVEPERPSAPALTSVPSPLPTGTPYLNLSDDGPVGPSRMLLSKPVIACVDGYAVAAGLELAVWCDLRVASETAVFGVFCRTKGVPLIDGSTVRLPRLVGQSFALDVILTGRPVTATEAYSRGLVNRLDPAGQSAPQASLDLARLLASHP</sequence>
<reference evidence="3 4" key="1">
    <citation type="journal article" date="2015" name="Genome Biol. Evol.">
        <title>Phylogenomic analyses indicate that early fungi evolved digesting cell walls of algal ancestors of land plants.</title>
        <authorList>
            <person name="Chang Y."/>
            <person name="Wang S."/>
            <person name="Sekimoto S."/>
            <person name="Aerts A.L."/>
            <person name="Choi C."/>
            <person name="Clum A."/>
            <person name="LaButti K.M."/>
            <person name="Lindquist E.A."/>
            <person name="Yee Ngan C."/>
            <person name="Ohm R.A."/>
            <person name="Salamov A.A."/>
            <person name="Grigoriev I.V."/>
            <person name="Spatafora J.W."/>
            <person name="Berbee M.L."/>
        </authorList>
    </citation>
    <scope>NUCLEOTIDE SEQUENCE [LARGE SCALE GENOMIC DNA]</scope>
    <source>
        <strain evidence="3 4">JEL478</strain>
    </source>
</reference>
<dbReference type="OrthoDB" id="2018133at2759"/>
<evidence type="ECO:0000256" key="1">
    <source>
        <dbReference type="ARBA" id="ARBA00005254"/>
    </source>
</evidence>
<evidence type="ECO:0000256" key="2">
    <source>
        <dbReference type="RuleBase" id="RU003707"/>
    </source>
</evidence>
<accession>A0A139AIF8</accession>
<dbReference type="OMA" id="GIKWFNQ"/>
<organism evidence="3 4">
    <name type="scientific">Gonapodya prolifera (strain JEL478)</name>
    <name type="common">Monoblepharis prolifera</name>
    <dbReference type="NCBI Taxonomy" id="1344416"/>
    <lineage>
        <taxon>Eukaryota</taxon>
        <taxon>Fungi</taxon>
        <taxon>Fungi incertae sedis</taxon>
        <taxon>Chytridiomycota</taxon>
        <taxon>Chytridiomycota incertae sedis</taxon>
        <taxon>Monoblepharidomycetes</taxon>
        <taxon>Monoblepharidales</taxon>
        <taxon>Gonapodyaceae</taxon>
        <taxon>Gonapodya</taxon>
    </lineage>
</organism>
<gene>
    <name evidence="3" type="ORF">M427DRAFT_30998</name>
</gene>
<dbReference type="PROSITE" id="PS00166">
    <property type="entry name" value="ENOYL_COA_HYDRATASE"/>
    <property type="match status" value="1"/>
</dbReference>
<dbReference type="STRING" id="1344416.A0A139AIF8"/>
<dbReference type="InterPro" id="IPR001753">
    <property type="entry name" value="Enoyl-CoA_hydra/iso"/>
</dbReference>
<evidence type="ECO:0000313" key="3">
    <source>
        <dbReference type="EMBL" id="KXS16570.1"/>
    </source>
</evidence>
<dbReference type="EMBL" id="KQ965751">
    <property type="protein sequence ID" value="KXS16570.1"/>
    <property type="molecule type" value="Genomic_DNA"/>
</dbReference>
<dbReference type="PANTHER" id="PTHR43802:SF1">
    <property type="entry name" value="IP11341P-RELATED"/>
    <property type="match status" value="1"/>
</dbReference>
<dbReference type="GO" id="GO:0003824">
    <property type="term" value="F:catalytic activity"/>
    <property type="evidence" value="ECO:0007669"/>
    <property type="project" value="InterPro"/>
</dbReference>
<keyword evidence="4" id="KW-1185">Reference proteome</keyword>
<proteinExistence type="inferred from homology"/>
<dbReference type="CDD" id="cd06558">
    <property type="entry name" value="crotonase-like"/>
    <property type="match status" value="1"/>
</dbReference>
<dbReference type="InterPro" id="IPR018376">
    <property type="entry name" value="Enoyl-CoA_hyd/isom_CS"/>
</dbReference>